<evidence type="ECO:0000313" key="3">
    <source>
        <dbReference type="EMBL" id="MBE9236565.1"/>
    </source>
</evidence>
<keyword evidence="2" id="KW-1133">Transmembrane helix</keyword>
<accession>A0ABR9VGP2</accession>
<sequence length="282" mass="31747">MLSTIFLVQSSKAKTTKAIQQVPANESPTSSLFMYASGGLLLGLIGVIIYGKVLVHKYEKSVKFEKFRTRELEKKLKLALETIRNMETNPDLVHSRDFNLDYLRMRMSEEVFHFAIVNQIKIKIKDKISLALRPDQSQQGQVGVASSTGRQVDQLFDVEYETGVPPNIVKRVLFRIQIRLMKLPTQATSTTISQIMDCIETYLSPRDDDDSWQPTIQGRIVYMHWDQKAKPTPLLVLEQSNEGVNVTFRTTRQPNVAAPSEGSTGKPTVPPPPKKTTGKAKA</sequence>
<protein>
    <submittedName>
        <fullName evidence="3">Uncharacterized protein</fullName>
    </submittedName>
</protein>
<feature type="transmembrane region" description="Helical" evidence="2">
    <location>
        <begin position="32"/>
        <end position="55"/>
    </location>
</feature>
<dbReference type="RefSeq" id="WP_193942747.1">
    <property type="nucleotide sequence ID" value="NZ_JADEWB010000052.1"/>
</dbReference>
<proteinExistence type="predicted"/>
<evidence type="ECO:0000256" key="1">
    <source>
        <dbReference type="SAM" id="MobiDB-lite"/>
    </source>
</evidence>
<dbReference type="Proteomes" id="UP000606776">
    <property type="component" value="Unassembled WGS sequence"/>
</dbReference>
<organism evidence="3 4">
    <name type="scientific">Sphaerospermopsis aphanizomenoides LEGE 00250</name>
    <dbReference type="NCBI Taxonomy" id="2777972"/>
    <lineage>
        <taxon>Bacteria</taxon>
        <taxon>Bacillati</taxon>
        <taxon>Cyanobacteriota</taxon>
        <taxon>Cyanophyceae</taxon>
        <taxon>Nostocales</taxon>
        <taxon>Aphanizomenonaceae</taxon>
        <taxon>Sphaerospermopsis</taxon>
        <taxon>Sphaerospermopsis aphanizomenoides</taxon>
    </lineage>
</organism>
<keyword evidence="2" id="KW-0472">Membrane</keyword>
<comment type="caution">
    <text evidence="3">The sequence shown here is derived from an EMBL/GenBank/DDBJ whole genome shotgun (WGS) entry which is preliminary data.</text>
</comment>
<dbReference type="EMBL" id="JADEWB010000052">
    <property type="protein sequence ID" value="MBE9236565.1"/>
    <property type="molecule type" value="Genomic_DNA"/>
</dbReference>
<feature type="region of interest" description="Disordered" evidence="1">
    <location>
        <begin position="250"/>
        <end position="282"/>
    </location>
</feature>
<keyword evidence="2" id="KW-0812">Transmembrane</keyword>
<evidence type="ECO:0000256" key="2">
    <source>
        <dbReference type="SAM" id="Phobius"/>
    </source>
</evidence>
<gene>
    <name evidence="3" type="ORF">IQ227_11145</name>
</gene>
<keyword evidence="4" id="KW-1185">Reference proteome</keyword>
<evidence type="ECO:0000313" key="4">
    <source>
        <dbReference type="Proteomes" id="UP000606776"/>
    </source>
</evidence>
<reference evidence="3 4" key="1">
    <citation type="submission" date="2020-10" db="EMBL/GenBank/DDBJ databases">
        <authorList>
            <person name="Castelo-Branco R."/>
            <person name="Eusebio N."/>
            <person name="Adriana R."/>
            <person name="Vieira A."/>
            <person name="Brugerolle De Fraissinette N."/>
            <person name="Rezende De Castro R."/>
            <person name="Schneider M.P."/>
            <person name="Vasconcelos V."/>
            <person name="Leao P.N."/>
        </authorList>
    </citation>
    <scope>NUCLEOTIDE SEQUENCE [LARGE SCALE GENOMIC DNA]</scope>
    <source>
        <strain evidence="3 4">LEGE 00250</strain>
    </source>
</reference>
<name>A0ABR9VGP2_9CYAN</name>